<dbReference type="RefSeq" id="WP_280731459.1">
    <property type="nucleotide sequence ID" value="NZ_CP120367.1"/>
</dbReference>
<feature type="compositionally biased region" description="Basic and acidic residues" evidence="1">
    <location>
        <begin position="125"/>
        <end position="139"/>
    </location>
</feature>
<dbReference type="EMBL" id="CP120370">
    <property type="protein sequence ID" value="WEX80740.1"/>
    <property type="molecule type" value="Genomic_DNA"/>
</dbReference>
<proteinExistence type="predicted"/>
<dbReference type="Proteomes" id="UP001235547">
    <property type="component" value="Chromosome 2"/>
</dbReference>
<evidence type="ECO:0000313" key="3">
    <source>
        <dbReference type="Proteomes" id="UP001235547"/>
    </source>
</evidence>
<gene>
    <name evidence="2" type="ORF">PYH38_000016</name>
</gene>
<name>A0ABY8CTT7_9HYPH</name>
<evidence type="ECO:0000256" key="1">
    <source>
        <dbReference type="SAM" id="MobiDB-lite"/>
    </source>
</evidence>
<sequence>MLPKKGRTLPVWEGVLGGRDIFARTIADLLRKEHGDSHRAIKQLIRQTNASERTAKHWLSAQHAPHTLFFLRLVVSSPVIRAFVLGLTESPASNPLSTAGDRITRAVATEAYAAGEAAFGALARDAWDSDPKDGPDRDPWSSMSGSTGFSSVLLKVTDVVPRRLCASGRSA</sequence>
<reference evidence="2 3" key="1">
    <citation type="submission" date="2023-03" db="EMBL/GenBank/DDBJ databases">
        <authorList>
            <person name="Kaur S."/>
            <person name="Espinosa-Saiz D."/>
            <person name="Velazquez E."/>
            <person name="Menendez E."/>
            <person name="diCenzo G.C."/>
        </authorList>
    </citation>
    <scope>NUCLEOTIDE SEQUENCE [LARGE SCALE GENOMIC DNA]</scope>
    <source>
        <strain evidence="2 3">LMG 27395</strain>
    </source>
</reference>
<keyword evidence="3" id="KW-1185">Reference proteome</keyword>
<protein>
    <submittedName>
        <fullName evidence="2">Uncharacterized protein</fullName>
    </submittedName>
</protein>
<evidence type="ECO:0000313" key="2">
    <source>
        <dbReference type="EMBL" id="WEX80740.1"/>
    </source>
</evidence>
<organism evidence="2 3">
    <name type="scientific">Sinorhizobium numidicum</name>
    <dbReference type="NCBI Taxonomy" id="680248"/>
    <lineage>
        <taxon>Bacteria</taxon>
        <taxon>Pseudomonadati</taxon>
        <taxon>Pseudomonadota</taxon>
        <taxon>Alphaproteobacteria</taxon>
        <taxon>Hyphomicrobiales</taxon>
        <taxon>Rhizobiaceae</taxon>
        <taxon>Sinorhizobium/Ensifer group</taxon>
        <taxon>Sinorhizobium</taxon>
    </lineage>
</organism>
<feature type="region of interest" description="Disordered" evidence="1">
    <location>
        <begin position="125"/>
        <end position="148"/>
    </location>
</feature>
<accession>A0ABY8CTT7</accession>